<dbReference type="GO" id="GO:0003677">
    <property type="term" value="F:DNA binding"/>
    <property type="evidence" value="ECO:0007669"/>
    <property type="project" value="InterPro"/>
</dbReference>
<evidence type="ECO:0000256" key="1">
    <source>
        <dbReference type="SAM" id="MobiDB-lite"/>
    </source>
</evidence>
<dbReference type="PROSITE" id="PS50943">
    <property type="entry name" value="HTH_CROC1"/>
    <property type="match status" value="1"/>
</dbReference>
<feature type="domain" description="HTH cro/C1-type" evidence="2">
    <location>
        <begin position="15"/>
        <end position="68"/>
    </location>
</feature>
<keyword evidence="4" id="KW-1185">Reference proteome</keyword>
<dbReference type="InterPro" id="IPR001387">
    <property type="entry name" value="Cro/C1-type_HTH"/>
</dbReference>
<dbReference type="SUPFAM" id="SSF47413">
    <property type="entry name" value="lambda repressor-like DNA-binding domains"/>
    <property type="match status" value="1"/>
</dbReference>
<proteinExistence type="predicted"/>
<dbReference type="InterPro" id="IPR010982">
    <property type="entry name" value="Lambda_DNA-bd_dom_sf"/>
</dbReference>
<gene>
    <name evidence="3" type="ORF">DSCA_02190</name>
</gene>
<feature type="region of interest" description="Disordered" evidence="1">
    <location>
        <begin position="144"/>
        <end position="173"/>
    </location>
</feature>
<evidence type="ECO:0000313" key="4">
    <source>
        <dbReference type="Proteomes" id="UP000427906"/>
    </source>
</evidence>
<dbReference type="AlphaFoldDB" id="A0A5K7YEX8"/>
<dbReference type="OrthoDB" id="5363392at2"/>
<dbReference type="KEGG" id="dalk:DSCA_02190"/>
<dbReference type="CDD" id="cd00093">
    <property type="entry name" value="HTH_XRE"/>
    <property type="match status" value="1"/>
</dbReference>
<dbReference type="Gene3D" id="1.10.260.40">
    <property type="entry name" value="lambda repressor-like DNA-binding domains"/>
    <property type="match status" value="1"/>
</dbReference>
<reference evidence="3 4" key="1">
    <citation type="submission" date="2019-11" db="EMBL/GenBank/DDBJ databases">
        <title>Comparative genomics of hydrocarbon-degrading Desulfosarcina strains.</title>
        <authorList>
            <person name="Watanabe M."/>
            <person name="Kojima H."/>
            <person name="Fukui M."/>
        </authorList>
    </citation>
    <scope>NUCLEOTIDE SEQUENCE [LARGE SCALE GENOMIC DNA]</scope>
    <source>
        <strain evidence="3 4">PL12</strain>
    </source>
</reference>
<name>A0A5K7YEX8_9BACT</name>
<feature type="compositionally biased region" description="Basic and acidic residues" evidence="1">
    <location>
        <begin position="158"/>
        <end position="173"/>
    </location>
</feature>
<evidence type="ECO:0000259" key="2">
    <source>
        <dbReference type="PROSITE" id="PS50943"/>
    </source>
</evidence>
<evidence type="ECO:0000313" key="3">
    <source>
        <dbReference type="EMBL" id="BBO66289.1"/>
    </source>
</evidence>
<dbReference type="SMART" id="SM00530">
    <property type="entry name" value="HTH_XRE"/>
    <property type="match status" value="1"/>
</dbReference>
<dbReference type="EMBL" id="AP021874">
    <property type="protein sequence ID" value="BBO66289.1"/>
    <property type="molecule type" value="Genomic_DNA"/>
</dbReference>
<organism evidence="3 4">
    <name type="scientific">Desulfosarcina alkanivorans</name>
    <dbReference type="NCBI Taxonomy" id="571177"/>
    <lineage>
        <taxon>Bacteria</taxon>
        <taxon>Pseudomonadati</taxon>
        <taxon>Thermodesulfobacteriota</taxon>
        <taxon>Desulfobacteria</taxon>
        <taxon>Desulfobacterales</taxon>
        <taxon>Desulfosarcinaceae</taxon>
        <taxon>Desulfosarcina</taxon>
    </lineage>
</organism>
<dbReference type="Proteomes" id="UP000427906">
    <property type="component" value="Chromosome"/>
</dbReference>
<sequence>MCQDKKSHIEFGKRLQKIRKKLGLKQPEMAESLDIATSTYQYYERGEREAPFTIIKKLTTFGVNSSWLITGKKETNFDIGNNESKEGKTDGKPPHSAIIHNFQQNEFAGDILYGLLKLGQFKPEALQEVSDFIKFKIAMYDRRHGERRRQDASNFNPDEERRSGQERRKAAGS</sequence>
<dbReference type="RefSeq" id="WP_155314689.1">
    <property type="nucleotide sequence ID" value="NZ_AP021874.1"/>
</dbReference>
<dbReference type="Pfam" id="PF12844">
    <property type="entry name" value="HTH_19"/>
    <property type="match status" value="1"/>
</dbReference>
<accession>A0A5K7YEX8</accession>
<protein>
    <recommendedName>
        <fullName evidence="2">HTH cro/C1-type domain-containing protein</fullName>
    </recommendedName>
</protein>